<dbReference type="Proteomes" id="UP000467214">
    <property type="component" value="Unassembled WGS sequence"/>
</dbReference>
<dbReference type="GO" id="GO:0003677">
    <property type="term" value="F:DNA binding"/>
    <property type="evidence" value="ECO:0007669"/>
    <property type="project" value="InterPro"/>
</dbReference>
<dbReference type="InterPro" id="IPR017880">
    <property type="entry name" value="KilA_N"/>
</dbReference>
<reference evidence="2 3" key="1">
    <citation type="submission" date="2019-12" db="EMBL/GenBank/DDBJ databases">
        <title>Neisseriaceae gen. nov. sp. Genome sequencing and assembly.</title>
        <authorList>
            <person name="Liu Z."/>
            <person name="Li A."/>
        </authorList>
    </citation>
    <scope>NUCLEOTIDE SEQUENCE [LARGE SCALE GENOMIC DNA]</scope>
    <source>
        <strain evidence="2 3">B2N2-7</strain>
    </source>
</reference>
<gene>
    <name evidence="2" type="ORF">GQF02_14740</name>
</gene>
<feature type="domain" description="KilA-N" evidence="1">
    <location>
        <begin position="3"/>
        <end position="103"/>
    </location>
</feature>
<evidence type="ECO:0000313" key="3">
    <source>
        <dbReference type="Proteomes" id="UP000467214"/>
    </source>
</evidence>
<sequence>MTKIIKAEFNGTAMQFNADGWINATLAAEKYGKRVDHWLANQETTEYISALGEALNTRNSGDLIYTRKGRSGGTWLHPKLAVMFARWLNVRFAIWCDEQVEALIRGNAGPDSWQAARHDAGARFRGVCDLVKLVRMADGKDVAQHHYANEARLINLALTGSIAKVDRNALNKPELRLLELVEAQDMVLLGRGVPYEERKRALMVFANEQRQRLALPANDAGRASA</sequence>
<accession>A0A845BPJ3</accession>
<proteinExistence type="predicted"/>
<dbReference type="SMART" id="SM01252">
    <property type="entry name" value="KilA-N"/>
    <property type="match status" value="1"/>
</dbReference>
<keyword evidence="3" id="KW-1185">Reference proteome</keyword>
<organism evidence="2 3">
    <name type="scientific">Craterilacuibacter sinensis</name>
    <dbReference type="NCBI Taxonomy" id="2686017"/>
    <lineage>
        <taxon>Bacteria</taxon>
        <taxon>Pseudomonadati</taxon>
        <taxon>Pseudomonadota</taxon>
        <taxon>Betaproteobacteria</taxon>
        <taxon>Neisseriales</taxon>
        <taxon>Neisseriaceae</taxon>
        <taxon>Craterilacuibacter</taxon>
    </lineage>
</organism>
<dbReference type="AlphaFoldDB" id="A0A845BPJ3"/>
<dbReference type="PANTHER" id="PTHR48135:SF1">
    <property type="entry name" value="KILA-N DOMAIN-CONTAINING PROTEIN"/>
    <property type="match status" value="1"/>
</dbReference>
<dbReference type="PROSITE" id="PS51301">
    <property type="entry name" value="KILA_N"/>
    <property type="match status" value="1"/>
</dbReference>
<name>A0A845BPJ3_9NEIS</name>
<dbReference type="RefSeq" id="WP_160798146.1">
    <property type="nucleotide sequence ID" value="NZ_WSSB01000017.1"/>
</dbReference>
<dbReference type="Pfam" id="PF04383">
    <property type="entry name" value="KilA-N"/>
    <property type="match status" value="1"/>
</dbReference>
<dbReference type="InterPro" id="IPR036887">
    <property type="entry name" value="HTH_APSES_sf"/>
</dbReference>
<dbReference type="SUPFAM" id="SSF54616">
    <property type="entry name" value="DNA-binding domain of Mlu1-box binding protein MBP1"/>
    <property type="match status" value="1"/>
</dbReference>
<evidence type="ECO:0000313" key="2">
    <source>
        <dbReference type="EMBL" id="MXR38229.1"/>
    </source>
</evidence>
<dbReference type="EMBL" id="WSSB01000017">
    <property type="protein sequence ID" value="MXR38229.1"/>
    <property type="molecule type" value="Genomic_DNA"/>
</dbReference>
<evidence type="ECO:0000259" key="1">
    <source>
        <dbReference type="PROSITE" id="PS51301"/>
    </source>
</evidence>
<protein>
    <submittedName>
        <fullName evidence="2">KilA-N domain-containing protein</fullName>
    </submittedName>
</protein>
<dbReference type="PANTHER" id="PTHR48135">
    <property type="match status" value="1"/>
</dbReference>
<comment type="caution">
    <text evidence="2">The sequence shown here is derived from an EMBL/GenBank/DDBJ whole genome shotgun (WGS) entry which is preliminary data.</text>
</comment>
<dbReference type="InterPro" id="IPR018004">
    <property type="entry name" value="KilA/APSES_HTH"/>
</dbReference>